<keyword evidence="4 5" id="KW-0238">DNA-binding</keyword>
<dbReference type="PROSITE" id="PS50950">
    <property type="entry name" value="ZF_THAP"/>
    <property type="match status" value="1"/>
</dbReference>
<accession>A0A8C5E5T7</accession>
<keyword evidence="3" id="KW-0862">Zinc</keyword>
<keyword evidence="2 5" id="KW-0863">Zinc-finger</keyword>
<feature type="domain" description="THAP-type" evidence="6">
    <location>
        <begin position="1"/>
        <end position="70"/>
    </location>
</feature>
<keyword evidence="1" id="KW-0479">Metal-binding</keyword>
<dbReference type="GO" id="GO:0003677">
    <property type="term" value="F:DNA binding"/>
    <property type="evidence" value="ECO:0007669"/>
    <property type="project" value="UniProtKB-UniRule"/>
</dbReference>
<dbReference type="SUPFAM" id="SSF57716">
    <property type="entry name" value="Glucocorticoid receptor-like (DNA-binding domain)"/>
    <property type="match status" value="1"/>
</dbReference>
<evidence type="ECO:0000313" key="8">
    <source>
        <dbReference type="Proteomes" id="UP000694680"/>
    </source>
</evidence>
<keyword evidence="8" id="KW-1185">Reference proteome</keyword>
<reference evidence="7" key="2">
    <citation type="submission" date="2025-08" db="UniProtKB">
        <authorList>
            <consortium name="Ensembl"/>
        </authorList>
    </citation>
    <scope>IDENTIFICATION</scope>
</reference>
<evidence type="ECO:0000313" key="7">
    <source>
        <dbReference type="Ensembl" id="ENSGWIP00000012803.1"/>
    </source>
</evidence>
<dbReference type="Ensembl" id="ENSGWIT00000014250.1">
    <property type="protein sequence ID" value="ENSGWIP00000012803.1"/>
    <property type="gene ID" value="ENSGWIG00000007397.1"/>
</dbReference>
<evidence type="ECO:0000259" key="6">
    <source>
        <dbReference type="PROSITE" id="PS50950"/>
    </source>
</evidence>
<evidence type="ECO:0000256" key="5">
    <source>
        <dbReference type="PROSITE-ProRule" id="PRU00309"/>
    </source>
</evidence>
<reference evidence="7" key="3">
    <citation type="submission" date="2025-09" db="UniProtKB">
        <authorList>
            <consortium name="Ensembl"/>
        </authorList>
    </citation>
    <scope>IDENTIFICATION</scope>
</reference>
<dbReference type="InterPro" id="IPR006612">
    <property type="entry name" value="THAP_Znf"/>
</dbReference>
<evidence type="ECO:0000256" key="3">
    <source>
        <dbReference type="ARBA" id="ARBA00022833"/>
    </source>
</evidence>
<dbReference type="AlphaFoldDB" id="A0A8C5E5T7"/>
<dbReference type="GO" id="GO:0008270">
    <property type="term" value="F:zinc ion binding"/>
    <property type="evidence" value="ECO:0007669"/>
    <property type="project" value="UniProtKB-KW"/>
</dbReference>
<evidence type="ECO:0000256" key="1">
    <source>
        <dbReference type="ARBA" id="ARBA00022723"/>
    </source>
</evidence>
<evidence type="ECO:0000256" key="4">
    <source>
        <dbReference type="ARBA" id="ARBA00023125"/>
    </source>
</evidence>
<name>A0A8C5E5T7_GOUWI</name>
<dbReference type="Proteomes" id="UP000694680">
    <property type="component" value="Chromosome 7"/>
</dbReference>
<evidence type="ECO:0000256" key="2">
    <source>
        <dbReference type="ARBA" id="ARBA00022771"/>
    </source>
</evidence>
<sequence>LDICCARHRCRCKLFRSFPVDAVIRAEWMQKIGRHDFNPTKNTRTCSQNFKEADFNFKRFGAASAVMLSLHRSVMVKKKLCRKAKFLIYRLIYVPTVTYGHELWAMTKRTSTSDPKEDPGHGDHVSRVAWERLGIPLKELEEVAGEREVWASLLRKLPPRPGNG</sequence>
<proteinExistence type="predicted"/>
<reference evidence="7" key="1">
    <citation type="submission" date="2020-06" db="EMBL/GenBank/DDBJ databases">
        <authorList>
            <consortium name="Wellcome Sanger Institute Data Sharing"/>
        </authorList>
    </citation>
    <scope>NUCLEOTIDE SEQUENCE [LARGE SCALE GENOMIC DNA]</scope>
</reference>
<protein>
    <recommendedName>
        <fullName evidence="6">THAP-type domain-containing protein</fullName>
    </recommendedName>
</protein>
<organism evidence="7 8">
    <name type="scientific">Gouania willdenowi</name>
    <name type="common">Blunt-snouted clingfish</name>
    <name type="synonym">Lepadogaster willdenowi</name>
    <dbReference type="NCBI Taxonomy" id="441366"/>
    <lineage>
        <taxon>Eukaryota</taxon>
        <taxon>Metazoa</taxon>
        <taxon>Chordata</taxon>
        <taxon>Craniata</taxon>
        <taxon>Vertebrata</taxon>
        <taxon>Euteleostomi</taxon>
        <taxon>Actinopterygii</taxon>
        <taxon>Neopterygii</taxon>
        <taxon>Teleostei</taxon>
        <taxon>Neoteleostei</taxon>
        <taxon>Acanthomorphata</taxon>
        <taxon>Ovalentaria</taxon>
        <taxon>Blenniimorphae</taxon>
        <taxon>Blenniiformes</taxon>
        <taxon>Gobiesocoidei</taxon>
        <taxon>Gobiesocidae</taxon>
        <taxon>Gobiesocinae</taxon>
        <taxon>Gouania</taxon>
    </lineage>
</organism>